<accession>A0AAQ3C1H1</accession>
<dbReference type="EMBL" id="CP118390">
    <property type="protein sequence ID" value="WDU90165.1"/>
    <property type="molecule type" value="Genomic_DNA"/>
</dbReference>
<dbReference type="RefSeq" id="WP_012849327.1">
    <property type="nucleotide sequence ID" value="NC_013508.1"/>
</dbReference>
<proteinExistence type="predicted"/>
<gene>
    <name evidence="1" type="ORF">PWJ79_11960</name>
</gene>
<dbReference type="Proteomes" id="UP001223683">
    <property type="component" value="Chromosome"/>
</dbReference>
<evidence type="ECO:0000313" key="1">
    <source>
        <dbReference type="EMBL" id="WDU90165.1"/>
    </source>
</evidence>
<name>A0AAQ3C1H1_EDWPI</name>
<reference evidence="1" key="1">
    <citation type="submission" date="2022-10" db="EMBL/GenBank/DDBJ databases">
        <title>Complete genome of Ep21-8.</title>
        <authorList>
            <person name="Kang Y.-R."/>
            <person name="Kim D.-H."/>
        </authorList>
    </citation>
    <scope>NUCLEOTIDE SEQUENCE</scope>
    <source>
        <strain evidence="1">Ep21-8</strain>
    </source>
</reference>
<dbReference type="GeneID" id="72529286"/>
<protein>
    <submittedName>
        <fullName evidence="1">Fimbrial protein</fullName>
    </submittedName>
</protein>
<sequence>MLSKKIKRLSVTTRTRWLCFLLSVSIVSPLWAVRIGVNTYNDIARIAYGDNIDTIDGGIIRANDGYSSITGFQLNDVGDSAGRHFRDNSLFSVTLTGYQHGQTIQLPVKLGQTTFNTRSNRATHFNDNNTVVNNGCVSIEPSTIYLPIGEQTVDIVPGNNISQNCSGNSVEFRYTDIKPAQGIRREVLFDLPSMMRTEAYQRLPPDLYFFQGSVSGLEHWKARVGGSRDFPLPLTINIRKQAYFTGLSLPATTLPLRVTYADQRVRGSASMPITLQGAFDPTFGQVRLSARSSGGFSLRSGSSEVPYRAEAVVNQRRYALNDGSSASAPVVLGNLNDVRQIPLQLEVTFDSPRSQISVSGSYRDNLTLIAEVPLV</sequence>
<dbReference type="AlphaFoldDB" id="A0AAQ3C1H1"/>
<evidence type="ECO:0000313" key="2">
    <source>
        <dbReference type="Proteomes" id="UP001223683"/>
    </source>
</evidence>
<organism evidence="1 2">
    <name type="scientific">Edwardsiella piscicida</name>
    <dbReference type="NCBI Taxonomy" id="1263550"/>
    <lineage>
        <taxon>Bacteria</taxon>
        <taxon>Pseudomonadati</taxon>
        <taxon>Pseudomonadota</taxon>
        <taxon>Gammaproteobacteria</taxon>
        <taxon>Enterobacterales</taxon>
        <taxon>Hafniaceae</taxon>
        <taxon>Edwardsiella</taxon>
    </lineage>
</organism>